<dbReference type="Gene3D" id="2.40.170.20">
    <property type="entry name" value="TonB-dependent receptor, beta-barrel domain"/>
    <property type="match status" value="1"/>
</dbReference>
<dbReference type="Proteomes" id="UP001595478">
    <property type="component" value="Unassembled WGS sequence"/>
</dbReference>
<keyword evidence="5 7" id="KW-0472">Membrane</keyword>
<evidence type="ECO:0000256" key="5">
    <source>
        <dbReference type="ARBA" id="ARBA00023136"/>
    </source>
</evidence>
<dbReference type="RefSeq" id="WP_376920627.1">
    <property type="nucleotide sequence ID" value="NZ_JBHRSW010000023.1"/>
</dbReference>
<dbReference type="EMBL" id="JBHRSW010000023">
    <property type="protein sequence ID" value="MFC3122494.1"/>
    <property type="molecule type" value="Genomic_DNA"/>
</dbReference>
<evidence type="ECO:0000256" key="7">
    <source>
        <dbReference type="PROSITE-ProRule" id="PRU01360"/>
    </source>
</evidence>
<proteinExistence type="inferred from homology"/>
<comment type="caution">
    <text evidence="8">The sequence shown here is derived from an EMBL/GenBank/DDBJ whole genome shotgun (WGS) entry which is preliminary data.</text>
</comment>
<organism evidence="8 9">
    <name type="scientific">Agaribacter flavus</name>
    <dbReference type="NCBI Taxonomy" id="1902781"/>
    <lineage>
        <taxon>Bacteria</taxon>
        <taxon>Pseudomonadati</taxon>
        <taxon>Pseudomonadota</taxon>
        <taxon>Gammaproteobacteria</taxon>
        <taxon>Alteromonadales</taxon>
        <taxon>Alteromonadaceae</taxon>
        <taxon>Agaribacter</taxon>
    </lineage>
</organism>
<dbReference type="InterPro" id="IPR036942">
    <property type="entry name" value="Beta-barrel_TonB_sf"/>
</dbReference>
<keyword evidence="2 7" id="KW-0813">Transport</keyword>
<protein>
    <recommendedName>
        <fullName evidence="10">TonB-dependent receptor-like beta-barrel domain-containing protein</fullName>
    </recommendedName>
</protein>
<keyword evidence="6 7" id="KW-0998">Cell outer membrane</keyword>
<comment type="similarity">
    <text evidence="7">Belongs to the TonB-dependent receptor family.</text>
</comment>
<reference evidence="9" key="1">
    <citation type="journal article" date="2019" name="Int. J. Syst. Evol. Microbiol.">
        <title>The Global Catalogue of Microorganisms (GCM) 10K type strain sequencing project: providing services to taxonomists for standard genome sequencing and annotation.</title>
        <authorList>
            <consortium name="The Broad Institute Genomics Platform"/>
            <consortium name="The Broad Institute Genome Sequencing Center for Infectious Disease"/>
            <person name="Wu L."/>
            <person name="Ma J."/>
        </authorList>
    </citation>
    <scope>NUCLEOTIDE SEQUENCE [LARGE SCALE GENOMIC DNA]</scope>
    <source>
        <strain evidence="9">KCTC 52473</strain>
    </source>
</reference>
<comment type="subcellular location">
    <subcellularLocation>
        <location evidence="1 7">Cell outer membrane</location>
        <topology evidence="1 7">Multi-pass membrane protein</topology>
    </subcellularLocation>
</comment>
<evidence type="ECO:0000256" key="4">
    <source>
        <dbReference type="ARBA" id="ARBA00022692"/>
    </source>
</evidence>
<evidence type="ECO:0000313" key="9">
    <source>
        <dbReference type="Proteomes" id="UP001595478"/>
    </source>
</evidence>
<evidence type="ECO:0000256" key="1">
    <source>
        <dbReference type="ARBA" id="ARBA00004571"/>
    </source>
</evidence>
<evidence type="ECO:0000313" key="8">
    <source>
        <dbReference type="EMBL" id="MFC3122494.1"/>
    </source>
</evidence>
<evidence type="ECO:0000256" key="2">
    <source>
        <dbReference type="ARBA" id="ARBA00022448"/>
    </source>
</evidence>
<keyword evidence="9" id="KW-1185">Reference proteome</keyword>
<dbReference type="PROSITE" id="PS52016">
    <property type="entry name" value="TONB_DEPENDENT_REC_3"/>
    <property type="match status" value="1"/>
</dbReference>
<dbReference type="InterPro" id="IPR039426">
    <property type="entry name" value="TonB-dep_rcpt-like"/>
</dbReference>
<evidence type="ECO:0008006" key="10">
    <source>
        <dbReference type="Google" id="ProtNLM"/>
    </source>
</evidence>
<sequence length="84" mass="9277">MAVNYIGEFSGDADSDFGDKTVDAMTTVDLVASYKGLDNTTLSVGFTNLFNEEPPFSHHDFFGYVNTVHSGQGRFSYVKASYKF</sequence>
<dbReference type="SUPFAM" id="SSF56935">
    <property type="entry name" value="Porins"/>
    <property type="match status" value="1"/>
</dbReference>
<keyword evidence="4 7" id="KW-0812">Transmembrane</keyword>
<name>A0ABV7FQ89_9ALTE</name>
<evidence type="ECO:0000256" key="3">
    <source>
        <dbReference type="ARBA" id="ARBA00022452"/>
    </source>
</evidence>
<keyword evidence="3 7" id="KW-1134">Transmembrane beta strand</keyword>
<gene>
    <name evidence="8" type="ORF">ACFOHL_12765</name>
</gene>
<accession>A0ABV7FQ89</accession>
<evidence type="ECO:0000256" key="6">
    <source>
        <dbReference type="ARBA" id="ARBA00023237"/>
    </source>
</evidence>